<dbReference type="Pfam" id="PF00293">
    <property type="entry name" value="NUDIX"/>
    <property type="match status" value="1"/>
</dbReference>
<accession>A0A941EIS6</accession>
<dbReference type="InterPro" id="IPR015797">
    <property type="entry name" value="NUDIX_hydrolase-like_dom_sf"/>
</dbReference>
<proteinExistence type="predicted"/>
<dbReference type="Proteomes" id="UP000675781">
    <property type="component" value="Unassembled WGS sequence"/>
</dbReference>
<feature type="domain" description="Nudix hydrolase" evidence="4">
    <location>
        <begin position="18"/>
        <end position="147"/>
    </location>
</feature>
<reference evidence="5" key="1">
    <citation type="submission" date="2021-04" db="EMBL/GenBank/DDBJ databases">
        <title>Genome based classification of Actinospica acidithermotolerans sp. nov., an actinobacterium isolated from an Indonesian hot spring.</title>
        <authorList>
            <person name="Kusuma A.B."/>
            <person name="Putra K.E."/>
            <person name="Nafisah S."/>
            <person name="Loh J."/>
            <person name="Nouioui I."/>
            <person name="Goodfellow M."/>
        </authorList>
    </citation>
    <scope>NUCLEOTIDE SEQUENCE</scope>
    <source>
        <strain evidence="5">CSCA 57</strain>
    </source>
</reference>
<evidence type="ECO:0000256" key="2">
    <source>
        <dbReference type="ARBA" id="ARBA00022801"/>
    </source>
</evidence>
<evidence type="ECO:0000313" key="6">
    <source>
        <dbReference type="Proteomes" id="UP000675781"/>
    </source>
</evidence>
<dbReference type="Gene3D" id="3.90.79.10">
    <property type="entry name" value="Nucleoside Triphosphate Pyrophosphohydrolase"/>
    <property type="match status" value="1"/>
</dbReference>
<gene>
    <name evidence="5" type="ORF">KDL01_08410</name>
</gene>
<name>A0A941EIS6_9ACTN</name>
<protein>
    <submittedName>
        <fullName evidence="5">NUDIX hydrolase</fullName>
    </submittedName>
</protein>
<organism evidence="5 6">
    <name type="scientific">Actinospica durhamensis</name>
    <dbReference type="NCBI Taxonomy" id="1508375"/>
    <lineage>
        <taxon>Bacteria</taxon>
        <taxon>Bacillati</taxon>
        <taxon>Actinomycetota</taxon>
        <taxon>Actinomycetes</taxon>
        <taxon>Catenulisporales</taxon>
        <taxon>Actinospicaceae</taxon>
        <taxon>Actinospica</taxon>
    </lineage>
</organism>
<evidence type="ECO:0000313" key="5">
    <source>
        <dbReference type="EMBL" id="MBR7833285.1"/>
    </source>
</evidence>
<dbReference type="GO" id="GO:0016787">
    <property type="term" value="F:hydrolase activity"/>
    <property type="evidence" value="ECO:0007669"/>
    <property type="project" value="UniProtKB-KW"/>
</dbReference>
<dbReference type="PANTHER" id="PTHR43046:SF12">
    <property type="entry name" value="GDP-MANNOSE MANNOSYL HYDROLASE"/>
    <property type="match status" value="1"/>
</dbReference>
<evidence type="ECO:0000259" key="4">
    <source>
        <dbReference type="PROSITE" id="PS51462"/>
    </source>
</evidence>
<dbReference type="InterPro" id="IPR000086">
    <property type="entry name" value="NUDIX_hydrolase_dom"/>
</dbReference>
<dbReference type="AlphaFoldDB" id="A0A941EIS6"/>
<evidence type="ECO:0000256" key="3">
    <source>
        <dbReference type="ARBA" id="ARBA00022842"/>
    </source>
</evidence>
<evidence type="ECO:0000256" key="1">
    <source>
        <dbReference type="ARBA" id="ARBA00001946"/>
    </source>
</evidence>
<dbReference type="PRINTS" id="PR00502">
    <property type="entry name" value="NUDIXFAMILY"/>
</dbReference>
<keyword evidence="2 5" id="KW-0378">Hydrolase</keyword>
<dbReference type="PROSITE" id="PS51462">
    <property type="entry name" value="NUDIX"/>
    <property type="match status" value="1"/>
</dbReference>
<sequence>MSSDSVAGLSEWDASLPRKRMAASVLLFDDLGRVLLVEPTYKPYWDLPGGAVELGESPLEAGRREVKEELGLDVVPRRLVAVDWVPPRPERSEGLITVFDGGVLAPEQAAGIALPPEELRSCAFVDLDGARRLLSPLLARRVESCLAALDVPGGPVYLENGVPVS</sequence>
<dbReference type="RefSeq" id="WP_212527807.1">
    <property type="nucleotide sequence ID" value="NZ_JAGSOG010000026.1"/>
</dbReference>
<keyword evidence="3" id="KW-0460">Magnesium</keyword>
<dbReference type="EMBL" id="JAGSOG010000026">
    <property type="protein sequence ID" value="MBR7833285.1"/>
    <property type="molecule type" value="Genomic_DNA"/>
</dbReference>
<dbReference type="SUPFAM" id="SSF55811">
    <property type="entry name" value="Nudix"/>
    <property type="match status" value="1"/>
</dbReference>
<comment type="cofactor">
    <cofactor evidence="1">
        <name>Mg(2+)</name>
        <dbReference type="ChEBI" id="CHEBI:18420"/>
    </cofactor>
</comment>
<dbReference type="PANTHER" id="PTHR43046">
    <property type="entry name" value="GDP-MANNOSE MANNOSYL HYDROLASE"/>
    <property type="match status" value="1"/>
</dbReference>
<comment type="caution">
    <text evidence="5">The sequence shown here is derived from an EMBL/GenBank/DDBJ whole genome shotgun (WGS) entry which is preliminary data.</text>
</comment>
<keyword evidence="6" id="KW-1185">Reference proteome</keyword>
<dbReference type="InterPro" id="IPR020476">
    <property type="entry name" value="Nudix_hydrolase"/>
</dbReference>
<dbReference type="CDD" id="cd18876">
    <property type="entry name" value="NUDIX_Hydrolase"/>
    <property type="match status" value="1"/>
</dbReference>